<sequence>MSQILRMKRIHKTSTTVSLSGELFEESCITYFGINLMSKGNHLPVTKTLLYWYHNCLV</sequence>
<dbReference type="EMBL" id="GGEC01007072">
    <property type="protein sequence ID" value="MBW87555.1"/>
    <property type="molecule type" value="Transcribed_RNA"/>
</dbReference>
<proteinExistence type="predicted"/>
<dbReference type="AlphaFoldDB" id="A0A2P2J244"/>
<accession>A0A2P2J244</accession>
<reference evidence="1" key="1">
    <citation type="submission" date="2018-02" db="EMBL/GenBank/DDBJ databases">
        <title>Rhizophora mucronata_Transcriptome.</title>
        <authorList>
            <person name="Meera S.P."/>
            <person name="Sreeshan A."/>
            <person name="Augustine A."/>
        </authorList>
    </citation>
    <scope>NUCLEOTIDE SEQUENCE</scope>
    <source>
        <tissue evidence="1">Leaf</tissue>
    </source>
</reference>
<protein>
    <submittedName>
        <fullName evidence="1">Uncharacterized protein</fullName>
    </submittedName>
</protein>
<name>A0A2P2J244_RHIMU</name>
<organism evidence="1">
    <name type="scientific">Rhizophora mucronata</name>
    <name type="common">Asiatic mangrove</name>
    <dbReference type="NCBI Taxonomy" id="61149"/>
    <lineage>
        <taxon>Eukaryota</taxon>
        <taxon>Viridiplantae</taxon>
        <taxon>Streptophyta</taxon>
        <taxon>Embryophyta</taxon>
        <taxon>Tracheophyta</taxon>
        <taxon>Spermatophyta</taxon>
        <taxon>Magnoliopsida</taxon>
        <taxon>eudicotyledons</taxon>
        <taxon>Gunneridae</taxon>
        <taxon>Pentapetalae</taxon>
        <taxon>rosids</taxon>
        <taxon>fabids</taxon>
        <taxon>Malpighiales</taxon>
        <taxon>Rhizophoraceae</taxon>
        <taxon>Rhizophora</taxon>
    </lineage>
</organism>
<evidence type="ECO:0000313" key="1">
    <source>
        <dbReference type="EMBL" id="MBW87555.1"/>
    </source>
</evidence>